<dbReference type="EMBL" id="CP016793">
    <property type="protein sequence ID" value="ANZ41736.1"/>
    <property type="molecule type" value="Genomic_DNA"/>
</dbReference>
<dbReference type="KEGG" id="led:BBK82_43130"/>
<proteinExistence type="predicted"/>
<gene>
    <name evidence="1" type="ORF">BBK82_43130</name>
</gene>
<dbReference type="AlphaFoldDB" id="A0A1B2HVG3"/>
<accession>A0A1B2HVG3</accession>
<protein>
    <submittedName>
        <fullName evidence="1">Uncharacterized protein</fullName>
    </submittedName>
</protein>
<dbReference type="Proteomes" id="UP000093053">
    <property type="component" value="Chromosome"/>
</dbReference>
<organism evidence="1 2">
    <name type="scientific">Lentzea guizhouensis</name>
    <dbReference type="NCBI Taxonomy" id="1586287"/>
    <lineage>
        <taxon>Bacteria</taxon>
        <taxon>Bacillati</taxon>
        <taxon>Actinomycetota</taxon>
        <taxon>Actinomycetes</taxon>
        <taxon>Pseudonocardiales</taxon>
        <taxon>Pseudonocardiaceae</taxon>
        <taxon>Lentzea</taxon>
    </lineage>
</organism>
<evidence type="ECO:0000313" key="2">
    <source>
        <dbReference type="Proteomes" id="UP000093053"/>
    </source>
</evidence>
<sequence length="139" mass="13876">MVGVRLDGRGDLAPHGAGHRTTARVAAGEALQLVPGDEALHVGVGGGRVVEPHGVAGQVVGGERDLVDGAGGHVVEHRVEQGFLVAEVGVDESGAALRALGDPVDARSGEAAPGELGQRGVEQLALLGFGIPDSAAWCT</sequence>
<keyword evidence="2" id="KW-1185">Reference proteome</keyword>
<name>A0A1B2HVG3_9PSEU</name>
<reference evidence="1 2" key="1">
    <citation type="submission" date="2016-07" db="EMBL/GenBank/DDBJ databases">
        <title>Complete genome sequence of the Lentzea guizhouensis DHS C013.</title>
        <authorList>
            <person name="Cao C."/>
        </authorList>
    </citation>
    <scope>NUCLEOTIDE SEQUENCE [LARGE SCALE GENOMIC DNA]</scope>
    <source>
        <strain evidence="1 2">DHS C013</strain>
    </source>
</reference>
<evidence type="ECO:0000313" key="1">
    <source>
        <dbReference type="EMBL" id="ANZ41736.1"/>
    </source>
</evidence>